<organism evidence="7 8">
    <name type="scientific">Penicillium cosmopolitanum</name>
    <dbReference type="NCBI Taxonomy" id="1131564"/>
    <lineage>
        <taxon>Eukaryota</taxon>
        <taxon>Fungi</taxon>
        <taxon>Dikarya</taxon>
        <taxon>Ascomycota</taxon>
        <taxon>Pezizomycotina</taxon>
        <taxon>Eurotiomycetes</taxon>
        <taxon>Eurotiomycetidae</taxon>
        <taxon>Eurotiales</taxon>
        <taxon>Aspergillaceae</taxon>
        <taxon>Penicillium</taxon>
    </lineage>
</organism>
<protein>
    <submittedName>
        <fullName evidence="7">MFS multidrug transporter</fullName>
    </submittedName>
</protein>
<sequence length="523" mass="56453">MPTMYTESQGSRGSASWIPSQSLWDKVTYRSYDTRVEDGRNQDPERIPILRQSGSSPSSDADESSQHSPVPSAFAVTTTVCVVMLILDIASSVPIAPRMVIFEDIICRDHYEAWRDISKMGDCKINAVQGELALINGWKDTFEKIPALLVAIPYGILADRVGRKTVLILALIGCLFCDTWVAIVCLFPRVFPLRAVWGSGIGQLIGGGGASVIAMCYTLIADVCAPEQRTAAFSQLYAAVLISELVSIPLGSSLISLEPWIPVLGSLGFLTLAILFVLLFAPEFANSAHKRQFPQDDSPSQSLKYVPSRGIGDRLYHTVAKVGESFQLITMSVCLMLGALFLCQLSRQVSGILLQYSSFKFNWGYAKASYLISLRSGVNLLVLATLIPALKRLFTKVWLCRQAQSDKYITLISGGCLALGSFIIFLAPSPSFLIIGQILSAVGFAFIVTAHSFLTAMVDPQYLGLANTAVSATNSVGHMAGAPLLAGIFQWGLSLGGFWVGIPFLFIAVLLSIATLAVSIANA</sequence>
<dbReference type="InterPro" id="IPR036259">
    <property type="entry name" value="MFS_trans_sf"/>
</dbReference>
<feature type="transmembrane region" description="Helical" evidence="6">
    <location>
        <begin position="328"/>
        <end position="347"/>
    </location>
</feature>
<proteinExistence type="predicted"/>
<dbReference type="RefSeq" id="XP_056490797.1">
    <property type="nucleotide sequence ID" value="XM_056628063.1"/>
</dbReference>
<name>A0A9X0BBD0_9EURO</name>
<dbReference type="GO" id="GO:0016020">
    <property type="term" value="C:membrane"/>
    <property type="evidence" value="ECO:0007669"/>
    <property type="project" value="UniProtKB-SubCell"/>
</dbReference>
<dbReference type="Proteomes" id="UP001147747">
    <property type="component" value="Unassembled WGS sequence"/>
</dbReference>
<feature type="compositionally biased region" description="Basic and acidic residues" evidence="5">
    <location>
        <begin position="35"/>
        <end position="48"/>
    </location>
</feature>
<evidence type="ECO:0000256" key="3">
    <source>
        <dbReference type="ARBA" id="ARBA00022989"/>
    </source>
</evidence>
<feature type="transmembrane region" description="Helical" evidence="6">
    <location>
        <begin position="203"/>
        <end position="224"/>
    </location>
</feature>
<dbReference type="PANTHER" id="PTHR23507:SF1">
    <property type="entry name" value="FI18259P1-RELATED"/>
    <property type="match status" value="1"/>
</dbReference>
<feature type="region of interest" description="Disordered" evidence="5">
    <location>
        <begin position="35"/>
        <end position="69"/>
    </location>
</feature>
<keyword evidence="8" id="KW-1185">Reference proteome</keyword>
<reference evidence="7" key="1">
    <citation type="submission" date="2022-12" db="EMBL/GenBank/DDBJ databases">
        <authorList>
            <person name="Petersen C."/>
        </authorList>
    </citation>
    <scope>NUCLEOTIDE SEQUENCE</scope>
    <source>
        <strain evidence="7">IBT 29677</strain>
    </source>
</reference>
<keyword evidence="4 6" id="KW-0472">Membrane</keyword>
<feature type="transmembrane region" description="Helical" evidence="6">
    <location>
        <begin position="367"/>
        <end position="387"/>
    </location>
</feature>
<dbReference type="GeneID" id="81367043"/>
<dbReference type="OrthoDB" id="194139at2759"/>
<dbReference type="Pfam" id="PF07690">
    <property type="entry name" value="MFS_1"/>
    <property type="match status" value="1"/>
</dbReference>
<evidence type="ECO:0000256" key="4">
    <source>
        <dbReference type="ARBA" id="ARBA00023136"/>
    </source>
</evidence>
<keyword evidence="3 6" id="KW-1133">Transmembrane helix</keyword>
<feature type="transmembrane region" description="Helical" evidence="6">
    <location>
        <begin position="433"/>
        <end position="454"/>
    </location>
</feature>
<dbReference type="GO" id="GO:0022857">
    <property type="term" value="F:transmembrane transporter activity"/>
    <property type="evidence" value="ECO:0007669"/>
    <property type="project" value="InterPro"/>
</dbReference>
<feature type="transmembrane region" description="Helical" evidence="6">
    <location>
        <begin position="499"/>
        <end position="521"/>
    </location>
</feature>
<reference evidence="7" key="2">
    <citation type="journal article" date="2023" name="IMA Fungus">
        <title>Comparative genomic study of the Penicillium genus elucidates a diverse pangenome and 15 lateral gene transfer events.</title>
        <authorList>
            <person name="Petersen C."/>
            <person name="Sorensen T."/>
            <person name="Nielsen M.R."/>
            <person name="Sondergaard T.E."/>
            <person name="Sorensen J.L."/>
            <person name="Fitzpatrick D.A."/>
            <person name="Frisvad J.C."/>
            <person name="Nielsen K.L."/>
        </authorList>
    </citation>
    <scope>NUCLEOTIDE SEQUENCE</scope>
    <source>
        <strain evidence="7">IBT 29677</strain>
    </source>
</reference>
<evidence type="ECO:0000256" key="1">
    <source>
        <dbReference type="ARBA" id="ARBA00004141"/>
    </source>
</evidence>
<evidence type="ECO:0000256" key="2">
    <source>
        <dbReference type="ARBA" id="ARBA00022692"/>
    </source>
</evidence>
<dbReference type="EMBL" id="JAPZBU010000005">
    <property type="protein sequence ID" value="KAJ5403555.1"/>
    <property type="molecule type" value="Genomic_DNA"/>
</dbReference>
<accession>A0A9X0BBD0</accession>
<dbReference type="Gene3D" id="1.20.1250.20">
    <property type="entry name" value="MFS general substrate transporter like domains"/>
    <property type="match status" value="2"/>
</dbReference>
<evidence type="ECO:0000256" key="5">
    <source>
        <dbReference type="SAM" id="MobiDB-lite"/>
    </source>
</evidence>
<keyword evidence="2 6" id="KW-0812">Transmembrane</keyword>
<evidence type="ECO:0000256" key="6">
    <source>
        <dbReference type="SAM" id="Phobius"/>
    </source>
</evidence>
<dbReference type="InterPro" id="IPR011701">
    <property type="entry name" value="MFS"/>
</dbReference>
<evidence type="ECO:0000313" key="8">
    <source>
        <dbReference type="Proteomes" id="UP001147747"/>
    </source>
</evidence>
<evidence type="ECO:0000313" key="7">
    <source>
        <dbReference type="EMBL" id="KAJ5403555.1"/>
    </source>
</evidence>
<feature type="transmembrane region" description="Helical" evidence="6">
    <location>
        <begin position="166"/>
        <end position="191"/>
    </location>
</feature>
<feature type="transmembrane region" description="Helical" evidence="6">
    <location>
        <begin position="261"/>
        <end position="281"/>
    </location>
</feature>
<dbReference type="SUPFAM" id="SSF103473">
    <property type="entry name" value="MFS general substrate transporter"/>
    <property type="match status" value="2"/>
</dbReference>
<feature type="transmembrane region" description="Helical" evidence="6">
    <location>
        <begin position="72"/>
        <end position="90"/>
    </location>
</feature>
<feature type="transmembrane region" description="Helical" evidence="6">
    <location>
        <begin position="408"/>
        <end position="427"/>
    </location>
</feature>
<dbReference type="AlphaFoldDB" id="A0A9X0BBD0"/>
<comment type="caution">
    <text evidence="7">The sequence shown here is derived from an EMBL/GenBank/DDBJ whole genome shotgun (WGS) entry which is preliminary data.</text>
</comment>
<feature type="transmembrane region" description="Helical" evidence="6">
    <location>
        <begin position="236"/>
        <end position="255"/>
    </location>
</feature>
<gene>
    <name evidence="7" type="ORF">N7509_003426</name>
</gene>
<comment type="subcellular location">
    <subcellularLocation>
        <location evidence="1">Membrane</location>
        <topology evidence="1">Multi-pass membrane protein</topology>
    </subcellularLocation>
</comment>
<dbReference type="PANTHER" id="PTHR23507">
    <property type="entry name" value="ZGC:174356"/>
    <property type="match status" value="1"/>
</dbReference>